<accession>A0A0C2YSH5</accession>
<feature type="region of interest" description="Disordered" evidence="1">
    <location>
        <begin position="20"/>
        <end position="97"/>
    </location>
</feature>
<proteinExistence type="predicted"/>
<reference evidence="2 3" key="1">
    <citation type="submission" date="2014-04" db="EMBL/GenBank/DDBJ databases">
        <authorList>
            <consortium name="DOE Joint Genome Institute"/>
            <person name="Kuo A."/>
            <person name="Kohler A."/>
            <person name="Nagy L.G."/>
            <person name="Floudas D."/>
            <person name="Copeland A."/>
            <person name="Barry K.W."/>
            <person name="Cichocki N."/>
            <person name="Veneault-Fourrey C."/>
            <person name="LaButti K."/>
            <person name="Lindquist E.A."/>
            <person name="Lipzen A."/>
            <person name="Lundell T."/>
            <person name="Morin E."/>
            <person name="Murat C."/>
            <person name="Sun H."/>
            <person name="Tunlid A."/>
            <person name="Henrissat B."/>
            <person name="Grigoriev I.V."/>
            <person name="Hibbett D.S."/>
            <person name="Martin F."/>
            <person name="Nordberg H.P."/>
            <person name="Cantor M.N."/>
            <person name="Hua S.X."/>
        </authorList>
    </citation>
    <scope>NUCLEOTIDE SEQUENCE [LARGE SCALE GENOMIC DNA]</scope>
    <source>
        <strain evidence="2 3">Foug A</strain>
    </source>
</reference>
<keyword evidence="3" id="KW-1185">Reference proteome</keyword>
<dbReference type="EMBL" id="KN822203">
    <property type="protein sequence ID" value="KIM52668.1"/>
    <property type="molecule type" value="Genomic_DNA"/>
</dbReference>
<gene>
    <name evidence="2" type="ORF">SCLCIDRAFT_32460</name>
</gene>
<evidence type="ECO:0000313" key="3">
    <source>
        <dbReference type="Proteomes" id="UP000053989"/>
    </source>
</evidence>
<dbReference type="AlphaFoldDB" id="A0A0C2YSH5"/>
<protein>
    <submittedName>
        <fullName evidence="2">Uncharacterized protein</fullName>
    </submittedName>
</protein>
<dbReference type="HOGENOM" id="CLU_2347930_0_0_1"/>
<evidence type="ECO:0000256" key="1">
    <source>
        <dbReference type="SAM" id="MobiDB-lite"/>
    </source>
</evidence>
<evidence type="ECO:0000313" key="2">
    <source>
        <dbReference type="EMBL" id="KIM52668.1"/>
    </source>
</evidence>
<dbReference type="Proteomes" id="UP000053989">
    <property type="component" value="Unassembled WGS sequence"/>
</dbReference>
<name>A0A0C2YSH5_9AGAM</name>
<sequence length="97" mass="10682">MTCSPPPLSRVDHYHITHGTYAPSASTEYDDNVVSTPARQRRTAKTTTTTMFPPQYGKDDNDNVSTPIREGDDDIHPSKAQTMTPPPQHVADNDDGD</sequence>
<dbReference type="InParanoid" id="A0A0C2YSH5"/>
<organism evidence="2 3">
    <name type="scientific">Scleroderma citrinum Foug A</name>
    <dbReference type="NCBI Taxonomy" id="1036808"/>
    <lineage>
        <taxon>Eukaryota</taxon>
        <taxon>Fungi</taxon>
        <taxon>Dikarya</taxon>
        <taxon>Basidiomycota</taxon>
        <taxon>Agaricomycotina</taxon>
        <taxon>Agaricomycetes</taxon>
        <taxon>Agaricomycetidae</taxon>
        <taxon>Boletales</taxon>
        <taxon>Sclerodermatineae</taxon>
        <taxon>Sclerodermataceae</taxon>
        <taxon>Scleroderma</taxon>
    </lineage>
</organism>
<reference evidence="3" key="2">
    <citation type="submission" date="2015-01" db="EMBL/GenBank/DDBJ databases">
        <title>Evolutionary Origins and Diversification of the Mycorrhizal Mutualists.</title>
        <authorList>
            <consortium name="DOE Joint Genome Institute"/>
            <consortium name="Mycorrhizal Genomics Consortium"/>
            <person name="Kohler A."/>
            <person name="Kuo A."/>
            <person name="Nagy L.G."/>
            <person name="Floudas D."/>
            <person name="Copeland A."/>
            <person name="Barry K.W."/>
            <person name="Cichocki N."/>
            <person name="Veneault-Fourrey C."/>
            <person name="LaButti K."/>
            <person name="Lindquist E.A."/>
            <person name="Lipzen A."/>
            <person name="Lundell T."/>
            <person name="Morin E."/>
            <person name="Murat C."/>
            <person name="Riley R."/>
            <person name="Ohm R."/>
            <person name="Sun H."/>
            <person name="Tunlid A."/>
            <person name="Henrissat B."/>
            <person name="Grigoriev I.V."/>
            <person name="Hibbett D.S."/>
            <person name="Martin F."/>
        </authorList>
    </citation>
    <scope>NUCLEOTIDE SEQUENCE [LARGE SCALE GENOMIC DNA]</scope>
    <source>
        <strain evidence="3">Foug A</strain>
    </source>
</reference>